<evidence type="ECO:0008006" key="4">
    <source>
        <dbReference type="Google" id="ProtNLM"/>
    </source>
</evidence>
<dbReference type="InterPro" id="IPR036397">
    <property type="entry name" value="RNaseH_sf"/>
</dbReference>
<organism evidence="2 3">
    <name type="scientific">Periplaneta americana</name>
    <name type="common">American cockroach</name>
    <name type="synonym">Blatta americana</name>
    <dbReference type="NCBI Taxonomy" id="6978"/>
    <lineage>
        <taxon>Eukaryota</taxon>
        <taxon>Metazoa</taxon>
        <taxon>Ecdysozoa</taxon>
        <taxon>Arthropoda</taxon>
        <taxon>Hexapoda</taxon>
        <taxon>Insecta</taxon>
        <taxon>Pterygota</taxon>
        <taxon>Neoptera</taxon>
        <taxon>Polyneoptera</taxon>
        <taxon>Dictyoptera</taxon>
        <taxon>Blattodea</taxon>
        <taxon>Blattoidea</taxon>
        <taxon>Blattidae</taxon>
        <taxon>Blattinae</taxon>
        <taxon>Periplaneta</taxon>
    </lineage>
</organism>
<evidence type="ECO:0000313" key="3">
    <source>
        <dbReference type="Proteomes" id="UP001148838"/>
    </source>
</evidence>
<reference evidence="2 3" key="1">
    <citation type="journal article" date="2022" name="Allergy">
        <title>Genome assembly and annotation of Periplaneta americana reveal a comprehensive cockroach allergen profile.</title>
        <authorList>
            <person name="Wang L."/>
            <person name="Xiong Q."/>
            <person name="Saelim N."/>
            <person name="Wang L."/>
            <person name="Nong W."/>
            <person name="Wan A.T."/>
            <person name="Shi M."/>
            <person name="Liu X."/>
            <person name="Cao Q."/>
            <person name="Hui J.H.L."/>
            <person name="Sookrung N."/>
            <person name="Leung T.F."/>
            <person name="Tungtrongchitr A."/>
            <person name="Tsui S.K.W."/>
        </authorList>
    </citation>
    <scope>NUCLEOTIDE SEQUENCE [LARGE SCALE GENOMIC DNA]</scope>
    <source>
        <strain evidence="2">PWHHKU_190912</strain>
    </source>
</reference>
<accession>A0ABQ8SP49</accession>
<dbReference type="Gene3D" id="3.30.420.10">
    <property type="entry name" value="Ribonuclease H-like superfamily/Ribonuclease H"/>
    <property type="match status" value="1"/>
</dbReference>
<feature type="region of interest" description="Disordered" evidence="1">
    <location>
        <begin position="1"/>
        <end position="20"/>
    </location>
</feature>
<dbReference type="EMBL" id="JAJSOF020000023">
    <property type="protein sequence ID" value="KAJ4435541.1"/>
    <property type="molecule type" value="Genomic_DNA"/>
</dbReference>
<comment type="caution">
    <text evidence="2">The sequence shown here is derived from an EMBL/GenBank/DDBJ whole genome shotgun (WGS) entry which is preliminary data.</text>
</comment>
<name>A0ABQ8SP49_PERAM</name>
<keyword evidence="3" id="KW-1185">Reference proteome</keyword>
<dbReference type="Proteomes" id="UP001148838">
    <property type="component" value="Unassembled WGS sequence"/>
</dbReference>
<gene>
    <name evidence="2" type="ORF">ANN_18157</name>
</gene>
<proteinExistence type="predicted"/>
<sequence length="367" mass="40822">MGNSCSQSAKENLEREKGRGSQPQQLQVVCSFAAKATVRSGGSCRLITKEGLLLVAIMPHGTTINSDGYVATLKKLQVRLSRFRRHREKQDVLLLHDNAQPYDAKIRSENSPVLEFSGTLKISKPKLESLDYIFSLSRSTSTLIAYWVAIDAMILLLLPLSPFGKMYICVCFPILPHSTLNSNVVISTHLYLSLPAASQQPLVNLLYRVPSLEACLSSTLFKIYLEGLVKKSFQNMGWVIVGGRRIKCTRFADNMALLAEEKTVLRDMLLELNARRVELSRLRRCGYKLRTRRNDSSFQLISQPVSEKARASKPVLCTGVRLECASATASASEGLSSSEVDRSWRDLSSSAVDRSWRDPSSSTVNCL</sequence>
<evidence type="ECO:0000313" key="2">
    <source>
        <dbReference type="EMBL" id="KAJ4435541.1"/>
    </source>
</evidence>
<evidence type="ECO:0000256" key="1">
    <source>
        <dbReference type="SAM" id="MobiDB-lite"/>
    </source>
</evidence>
<feature type="compositionally biased region" description="Polar residues" evidence="1">
    <location>
        <begin position="1"/>
        <end position="10"/>
    </location>
</feature>
<protein>
    <recommendedName>
        <fullName evidence="4">Mariner Mos1 transposase</fullName>
    </recommendedName>
</protein>